<protein>
    <submittedName>
        <fullName evidence="4">Acetyltransferase (Isoleucine patch superfamily)-like protein</fullName>
    </submittedName>
</protein>
<dbReference type="InterPro" id="IPR011004">
    <property type="entry name" value="Trimer_LpxA-like_sf"/>
</dbReference>
<dbReference type="AlphaFoldDB" id="A0A0G1U5Y4"/>
<dbReference type="EMBL" id="LCNT01000002">
    <property type="protein sequence ID" value="KKU61708.1"/>
    <property type="molecule type" value="Genomic_DNA"/>
</dbReference>
<dbReference type="CDD" id="cd04647">
    <property type="entry name" value="LbH_MAT_like"/>
    <property type="match status" value="1"/>
</dbReference>
<evidence type="ECO:0000313" key="5">
    <source>
        <dbReference type="Proteomes" id="UP000033860"/>
    </source>
</evidence>
<dbReference type="InterPro" id="IPR001451">
    <property type="entry name" value="Hexapep"/>
</dbReference>
<dbReference type="PATRIC" id="fig|1618371.3.peg.376"/>
<name>A0A0G1U5Y4_9BACT</name>
<evidence type="ECO:0000256" key="2">
    <source>
        <dbReference type="ARBA" id="ARBA00022737"/>
    </source>
</evidence>
<feature type="transmembrane region" description="Helical" evidence="3">
    <location>
        <begin position="12"/>
        <end position="31"/>
    </location>
</feature>
<dbReference type="InterPro" id="IPR018357">
    <property type="entry name" value="Hexapep_transf_CS"/>
</dbReference>
<dbReference type="PANTHER" id="PTHR23416">
    <property type="entry name" value="SIALIC ACID SYNTHASE-RELATED"/>
    <property type="match status" value="1"/>
</dbReference>
<dbReference type="PROSITE" id="PS00101">
    <property type="entry name" value="HEXAPEP_TRANSFERASES"/>
    <property type="match status" value="1"/>
</dbReference>
<proteinExistence type="predicted"/>
<dbReference type="SUPFAM" id="SSF51161">
    <property type="entry name" value="Trimeric LpxA-like enzymes"/>
    <property type="match status" value="1"/>
</dbReference>
<keyword evidence="3" id="KW-0812">Transmembrane</keyword>
<gene>
    <name evidence="4" type="ORF">UX85_C0002G0088</name>
</gene>
<evidence type="ECO:0000256" key="3">
    <source>
        <dbReference type="SAM" id="Phobius"/>
    </source>
</evidence>
<evidence type="ECO:0000313" key="4">
    <source>
        <dbReference type="EMBL" id="KKU61708.1"/>
    </source>
</evidence>
<comment type="caution">
    <text evidence="4">The sequence shown here is derived from an EMBL/GenBank/DDBJ whole genome shotgun (WGS) entry which is preliminary data.</text>
</comment>
<keyword evidence="3" id="KW-1133">Transmembrane helix</keyword>
<accession>A0A0G1U5Y4</accession>
<dbReference type="InterPro" id="IPR051159">
    <property type="entry name" value="Hexapeptide_acetyltransf"/>
</dbReference>
<sequence>MAKIIKEIGLKRIFKYLVFGAWDLVFGALPYSPLRVWWLRLGGAKIGKNCVVDKAGFFNLDRTGLAGLTLGRDCYLGPRTTIDLAGKVVLGDQVTVSAASVILSHHSVGFSDHPLLKHYPKKVYTTTLESGCAIGVASVILPGVTIGKNSLVAAGAVVRKSVPASVMVAGVPAQVKKKLQ</sequence>
<dbReference type="Proteomes" id="UP000033860">
    <property type="component" value="Unassembled WGS sequence"/>
</dbReference>
<dbReference type="Gene3D" id="2.160.10.10">
    <property type="entry name" value="Hexapeptide repeat proteins"/>
    <property type="match status" value="1"/>
</dbReference>
<dbReference type="Pfam" id="PF00132">
    <property type="entry name" value="Hexapep"/>
    <property type="match status" value="1"/>
</dbReference>
<organism evidence="4 5">
    <name type="scientific">Candidatus Beckwithbacteria bacterium GW2011_GWB1_47_15</name>
    <dbReference type="NCBI Taxonomy" id="1618371"/>
    <lineage>
        <taxon>Bacteria</taxon>
        <taxon>Candidatus Beckwithiibacteriota</taxon>
    </lineage>
</organism>
<keyword evidence="2" id="KW-0677">Repeat</keyword>
<reference evidence="4 5" key="1">
    <citation type="journal article" date="2015" name="Nature">
        <title>rRNA introns, odd ribosomes, and small enigmatic genomes across a large radiation of phyla.</title>
        <authorList>
            <person name="Brown C.T."/>
            <person name="Hug L.A."/>
            <person name="Thomas B.C."/>
            <person name="Sharon I."/>
            <person name="Castelle C.J."/>
            <person name="Singh A."/>
            <person name="Wilkins M.J."/>
            <person name="Williams K.H."/>
            <person name="Banfield J.F."/>
        </authorList>
    </citation>
    <scope>NUCLEOTIDE SEQUENCE [LARGE SCALE GENOMIC DNA]</scope>
</reference>
<dbReference type="GO" id="GO:0016740">
    <property type="term" value="F:transferase activity"/>
    <property type="evidence" value="ECO:0007669"/>
    <property type="project" value="UniProtKB-KW"/>
</dbReference>
<keyword evidence="3" id="KW-0472">Membrane</keyword>
<keyword evidence="1 4" id="KW-0808">Transferase</keyword>
<evidence type="ECO:0000256" key="1">
    <source>
        <dbReference type="ARBA" id="ARBA00022679"/>
    </source>
</evidence>